<evidence type="ECO:0000313" key="2">
    <source>
        <dbReference type="EMBL" id="QTL98199.1"/>
    </source>
</evidence>
<dbReference type="RefSeq" id="WP_125990405.1">
    <property type="nucleotide sequence ID" value="NZ_CP046640.1"/>
</dbReference>
<keyword evidence="3" id="KW-1185">Reference proteome</keyword>
<gene>
    <name evidence="2" type="ORF">GM661_09505</name>
</gene>
<evidence type="ECO:0000313" key="3">
    <source>
        <dbReference type="Proteomes" id="UP000665020"/>
    </source>
</evidence>
<dbReference type="KEGG" id="ifn:GM661_09505"/>
<accession>A0A8A7KFD5</accession>
<protein>
    <submittedName>
        <fullName evidence="2">Uncharacterized protein</fullName>
    </submittedName>
</protein>
<feature type="compositionally biased region" description="Polar residues" evidence="1">
    <location>
        <begin position="18"/>
        <end position="32"/>
    </location>
</feature>
<name>A0A8A7KFD5_9FIRM</name>
<proteinExistence type="predicted"/>
<reference evidence="2" key="1">
    <citation type="submission" date="2019-12" db="EMBL/GenBank/DDBJ databases">
        <authorList>
            <person name="zhang j."/>
            <person name="sun C.M."/>
        </authorList>
    </citation>
    <scope>NUCLEOTIDE SEQUENCE</scope>
    <source>
        <strain evidence="2">NS-1</strain>
    </source>
</reference>
<feature type="compositionally biased region" description="Polar residues" evidence="1">
    <location>
        <begin position="1"/>
        <end position="10"/>
    </location>
</feature>
<evidence type="ECO:0000256" key="1">
    <source>
        <dbReference type="SAM" id="MobiDB-lite"/>
    </source>
</evidence>
<organism evidence="2 3">
    <name type="scientific">Iocasia fonsfrigidae</name>
    <dbReference type="NCBI Taxonomy" id="2682810"/>
    <lineage>
        <taxon>Bacteria</taxon>
        <taxon>Bacillati</taxon>
        <taxon>Bacillota</taxon>
        <taxon>Clostridia</taxon>
        <taxon>Halanaerobiales</taxon>
        <taxon>Halanaerobiaceae</taxon>
        <taxon>Iocasia</taxon>
    </lineage>
</organism>
<sequence length="74" mass="8418">MSDQNNSYNVTEKKNSITDEQNSIQKKQTDTSDLFMQSDIVDQINYNQQSNMTISAYSVITQSFSTVKINVSNN</sequence>
<feature type="region of interest" description="Disordered" evidence="1">
    <location>
        <begin position="1"/>
        <end position="32"/>
    </location>
</feature>
<dbReference type="Proteomes" id="UP000665020">
    <property type="component" value="Chromosome"/>
</dbReference>
<dbReference type="AlphaFoldDB" id="A0A8A7KFD5"/>
<dbReference type="EMBL" id="CP046640">
    <property type="protein sequence ID" value="QTL98199.1"/>
    <property type="molecule type" value="Genomic_DNA"/>
</dbReference>